<name>A0A7W9B274_9HYPH</name>
<dbReference type="RefSeq" id="WP_183658462.1">
    <property type="nucleotide sequence ID" value="NZ_JACIJG010000041.1"/>
</dbReference>
<reference evidence="1 2" key="1">
    <citation type="submission" date="2020-08" db="EMBL/GenBank/DDBJ databases">
        <title>Genomic Encyclopedia of Type Strains, Phase IV (KMG-IV): sequencing the most valuable type-strain genomes for metagenomic binning, comparative biology and taxonomic classification.</title>
        <authorList>
            <person name="Goeker M."/>
        </authorList>
    </citation>
    <scope>NUCLEOTIDE SEQUENCE [LARGE SCALE GENOMIC DNA]</scope>
    <source>
        <strain evidence="1 2">DSM 26944</strain>
    </source>
</reference>
<organism evidence="1 2">
    <name type="scientific">Brucella daejeonensis</name>
    <dbReference type="NCBI Taxonomy" id="659015"/>
    <lineage>
        <taxon>Bacteria</taxon>
        <taxon>Pseudomonadati</taxon>
        <taxon>Pseudomonadota</taxon>
        <taxon>Alphaproteobacteria</taxon>
        <taxon>Hyphomicrobiales</taxon>
        <taxon>Brucellaceae</taxon>
        <taxon>Brucella/Ochrobactrum group</taxon>
        <taxon>Brucella</taxon>
    </lineage>
</organism>
<keyword evidence="2" id="KW-1185">Reference proteome</keyword>
<dbReference type="AlphaFoldDB" id="A0A7W9B274"/>
<comment type="caution">
    <text evidence="1">The sequence shown here is derived from an EMBL/GenBank/DDBJ whole genome shotgun (WGS) entry which is preliminary data.</text>
</comment>
<protein>
    <submittedName>
        <fullName evidence="1">Uncharacterized protein</fullName>
    </submittedName>
</protein>
<evidence type="ECO:0000313" key="1">
    <source>
        <dbReference type="EMBL" id="MBB5704631.1"/>
    </source>
</evidence>
<proteinExistence type="predicted"/>
<evidence type="ECO:0000313" key="2">
    <source>
        <dbReference type="Proteomes" id="UP000555546"/>
    </source>
</evidence>
<dbReference type="Proteomes" id="UP000555546">
    <property type="component" value="Unassembled WGS sequence"/>
</dbReference>
<accession>A0A7W9B274</accession>
<dbReference type="EMBL" id="JACIJG010000041">
    <property type="protein sequence ID" value="MBB5704631.1"/>
    <property type="molecule type" value="Genomic_DNA"/>
</dbReference>
<gene>
    <name evidence="1" type="ORF">FHS76_004555</name>
</gene>
<sequence length="205" mass="23252">MKVTNMLQAIYGHAIQREGERYEKWISISHKLGAIAGGVSVVTLQRNARLDLMLRTLENERLERIANVASEEPIYSLDLQMALSENWVMSAYEVARAAKDPIKISGENSDRLLKLEYRLALVRIPMVKGVIKGMDFSKNKKNPPMMQKVGDDKTELYENDGNYIMPTSLCKETGAVVWMPVDINQRSTIAVCRRDLSDEMLAIFD</sequence>